<name>A0ABT7QU05_9BACT</name>
<evidence type="ECO:0000313" key="1">
    <source>
        <dbReference type="EMBL" id="MDM5264500.1"/>
    </source>
</evidence>
<reference evidence="1" key="1">
    <citation type="submission" date="2023-01" db="EMBL/GenBank/DDBJ databases">
        <title>Sulfurovum sp. XTW-4 genome assembly.</title>
        <authorList>
            <person name="Wang J."/>
        </authorList>
    </citation>
    <scope>NUCLEOTIDE SEQUENCE</scope>
    <source>
        <strain evidence="1">XTW-4</strain>
    </source>
</reference>
<keyword evidence="2" id="KW-1185">Reference proteome</keyword>
<dbReference type="Proteomes" id="UP001169066">
    <property type="component" value="Unassembled WGS sequence"/>
</dbReference>
<sequence>MKMIQSRSKKFVSIMAVFFAIIFGIMVNGCGGGGGTTSTTPTTPTVEAPGIPTSFAVQTSAVGGVLSAELIWQAPTTGGAVDTYELYKYTSTSTTPNHLISLPATADGFTDNAGLDRCVITYYVLGAKNAGGETRTLPIKAEFSGCGTGEVDAYGNNMASALIFADGIGISEEVITGVWTEDNISLVDYNTGLRPVIEENASELPYFDVNTTYVLGGVTYYKQKTISTWQGEWIDGSGLGEHNVTAKWGDNLISQTLTTQSVVRIEMVFTKALDTNMTAYNMVSLYGEKDMEIYGTDGNTTSVDTAFVFTAYAGLKIERLDALGGDPVLGGLVDEQTLFDGGPDGPGQFAAEINVAGNLVYGYVWDLPGNNIPAGAYRITFTLGQDSNVIIGDVAVPDEGENPYTTPVLDSPTQVHIDIIINE</sequence>
<dbReference type="RefSeq" id="WP_289402396.1">
    <property type="nucleotide sequence ID" value="NZ_JAQIBC010000009.1"/>
</dbReference>
<protein>
    <recommendedName>
        <fullName evidence="3">Fibronectin type-III domain-containing protein</fullName>
    </recommendedName>
</protein>
<dbReference type="EMBL" id="JAQIBC010000009">
    <property type="protein sequence ID" value="MDM5264500.1"/>
    <property type="molecule type" value="Genomic_DNA"/>
</dbReference>
<evidence type="ECO:0000313" key="2">
    <source>
        <dbReference type="Proteomes" id="UP001169066"/>
    </source>
</evidence>
<comment type="caution">
    <text evidence="1">The sequence shown here is derived from an EMBL/GenBank/DDBJ whole genome shotgun (WGS) entry which is preliminary data.</text>
</comment>
<accession>A0ABT7QU05</accession>
<organism evidence="1 2">
    <name type="scientific">Sulfurovum xiamenensis</name>
    <dbReference type="NCBI Taxonomy" id="3019066"/>
    <lineage>
        <taxon>Bacteria</taxon>
        <taxon>Pseudomonadati</taxon>
        <taxon>Campylobacterota</taxon>
        <taxon>Epsilonproteobacteria</taxon>
        <taxon>Campylobacterales</taxon>
        <taxon>Sulfurovaceae</taxon>
        <taxon>Sulfurovum</taxon>
    </lineage>
</organism>
<proteinExistence type="predicted"/>
<gene>
    <name evidence="1" type="ORF">PF327_09855</name>
</gene>
<evidence type="ECO:0008006" key="3">
    <source>
        <dbReference type="Google" id="ProtNLM"/>
    </source>
</evidence>